<dbReference type="RefSeq" id="WP_056977572.1">
    <property type="nucleotide sequence ID" value="NZ_AYZR01000004.1"/>
</dbReference>
<proteinExistence type="predicted"/>
<reference evidence="2 3" key="1">
    <citation type="journal article" date="2015" name="Genome Announc.">
        <title>Expanding the biotechnology potential of lactobacilli through comparative genomics of 213 strains and associated genera.</title>
        <authorList>
            <person name="Sun Z."/>
            <person name="Harris H.M."/>
            <person name="McCann A."/>
            <person name="Guo C."/>
            <person name="Argimon S."/>
            <person name="Zhang W."/>
            <person name="Yang X."/>
            <person name="Jeffery I.B."/>
            <person name="Cooney J.C."/>
            <person name="Kagawa T.F."/>
            <person name="Liu W."/>
            <person name="Song Y."/>
            <person name="Salvetti E."/>
            <person name="Wrobel A."/>
            <person name="Rasinkangas P."/>
            <person name="Parkhill J."/>
            <person name="Rea M.C."/>
            <person name="O'Sullivan O."/>
            <person name="Ritari J."/>
            <person name="Douillard F.P."/>
            <person name="Paul Ross R."/>
            <person name="Yang R."/>
            <person name="Briner A.E."/>
            <person name="Felis G.E."/>
            <person name="de Vos W.M."/>
            <person name="Barrangou R."/>
            <person name="Klaenhammer T.R."/>
            <person name="Caufield P.W."/>
            <person name="Cui Y."/>
            <person name="Zhang H."/>
            <person name="O'Toole P.W."/>
        </authorList>
    </citation>
    <scope>NUCLEOTIDE SEQUENCE [LARGE SCALE GENOMIC DNA]</scope>
    <source>
        <strain evidence="2 3">DSM 24302</strain>
    </source>
</reference>
<evidence type="ECO:0000313" key="2">
    <source>
        <dbReference type="EMBL" id="KRM94380.1"/>
    </source>
</evidence>
<keyword evidence="3" id="KW-1185">Reference proteome</keyword>
<gene>
    <name evidence="2" type="ORF">FC56_GL001334</name>
</gene>
<protein>
    <recommendedName>
        <fullName evidence="1">N-acetyltransferase domain-containing protein</fullName>
    </recommendedName>
</protein>
<dbReference type="Gene3D" id="3.40.630.30">
    <property type="match status" value="1"/>
</dbReference>
<evidence type="ECO:0000313" key="3">
    <source>
        <dbReference type="Proteomes" id="UP000051256"/>
    </source>
</evidence>
<name>A0A0R2D2M7_9LACO</name>
<dbReference type="Proteomes" id="UP000051256">
    <property type="component" value="Unassembled WGS sequence"/>
</dbReference>
<sequence length="175" mass="19648">MKFVNVDETLRNYWVRVYDGAFPAAERKPFTELVDLNQEAAVHMNIIQEAGINLGLAFFYELTPTSIYLVFLAVDPAQRGQGWGSKILTELKRQYPDGIVLESEQTNAGATNEEQRQKRYRFYQRNGFTDSGYLTDLTGMTFHVLTTGQPGLVAGYQAALQKFALPATVTAPKDN</sequence>
<dbReference type="EMBL" id="AYZR01000004">
    <property type="protein sequence ID" value="KRM94380.1"/>
    <property type="molecule type" value="Genomic_DNA"/>
</dbReference>
<accession>A0A0R2D2M7</accession>
<evidence type="ECO:0000259" key="1">
    <source>
        <dbReference type="PROSITE" id="PS51186"/>
    </source>
</evidence>
<comment type="caution">
    <text evidence="2">The sequence shown here is derived from an EMBL/GenBank/DDBJ whole genome shotgun (WGS) entry which is preliminary data.</text>
</comment>
<dbReference type="STRING" id="1423802.FC56_GL001334"/>
<dbReference type="PROSITE" id="PS51186">
    <property type="entry name" value="GNAT"/>
    <property type="match status" value="1"/>
</dbReference>
<organism evidence="2 3">
    <name type="scientific">Lentilactobacillus senioris DSM 24302 = JCM 17472</name>
    <dbReference type="NCBI Taxonomy" id="1423802"/>
    <lineage>
        <taxon>Bacteria</taxon>
        <taxon>Bacillati</taxon>
        <taxon>Bacillota</taxon>
        <taxon>Bacilli</taxon>
        <taxon>Lactobacillales</taxon>
        <taxon>Lactobacillaceae</taxon>
        <taxon>Lentilactobacillus</taxon>
    </lineage>
</organism>
<dbReference type="PATRIC" id="fig|1423802.4.peg.1353"/>
<dbReference type="InterPro" id="IPR016181">
    <property type="entry name" value="Acyl_CoA_acyltransferase"/>
</dbReference>
<feature type="domain" description="N-acetyltransferase" evidence="1">
    <location>
        <begin position="1"/>
        <end position="148"/>
    </location>
</feature>
<dbReference type="InterPro" id="IPR000182">
    <property type="entry name" value="GNAT_dom"/>
</dbReference>
<dbReference type="Pfam" id="PF13508">
    <property type="entry name" value="Acetyltransf_7"/>
    <property type="match status" value="1"/>
</dbReference>
<dbReference type="AlphaFoldDB" id="A0A0R2D2M7"/>
<dbReference type="GO" id="GO:0016747">
    <property type="term" value="F:acyltransferase activity, transferring groups other than amino-acyl groups"/>
    <property type="evidence" value="ECO:0007669"/>
    <property type="project" value="InterPro"/>
</dbReference>
<dbReference type="SUPFAM" id="SSF55729">
    <property type="entry name" value="Acyl-CoA N-acyltransferases (Nat)"/>
    <property type="match status" value="1"/>
</dbReference>
<dbReference type="CDD" id="cd04301">
    <property type="entry name" value="NAT_SF"/>
    <property type="match status" value="1"/>
</dbReference>